<protein>
    <submittedName>
        <fullName evidence="2">Uncharacterized protein</fullName>
    </submittedName>
</protein>
<accession>X6LEB9</accession>
<dbReference type="EMBL" id="ASPP01042669">
    <property type="protein sequence ID" value="ETN99863.1"/>
    <property type="molecule type" value="Genomic_DNA"/>
</dbReference>
<proteinExistence type="predicted"/>
<keyword evidence="1" id="KW-0472">Membrane</keyword>
<keyword evidence="1" id="KW-0812">Transmembrane</keyword>
<feature type="transmembrane region" description="Helical" evidence="1">
    <location>
        <begin position="12"/>
        <end position="31"/>
    </location>
</feature>
<comment type="caution">
    <text evidence="2">The sequence shown here is derived from an EMBL/GenBank/DDBJ whole genome shotgun (WGS) entry which is preliminary data.</text>
</comment>
<keyword evidence="3" id="KW-1185">Reference proteome</keyword>
<evidence type="ECO:0000313" key="2">
    <source>
        <dbReference type="EMBL" id="ETN99863.1"/>
    </source>
</evidence>
<feature type="transmembrane region" description="Helical" evidence="1">
    <location>
        <begin position="63"/>
        <end position="85"/>
    </location>
</feature>
<feature type="non-terminal residue" evidence="2">
    <location>
        <position position="1"/>
    </location>
</feature>
<dbReference type="AlphaFoldDB" id="X6LEB9"/>
<evidence type="ECO:0000256" key="1">
    <source>
        <dbReference type="SAM" id="Phobius"/>
    </source>
</evidence>
<evidence type="ECO:0000313" key="3">
    <source>
        <dbReference type="Proteomes" id="UP000023152"/>
    </source>
</evidence>
<organism evidence="2 3">
    <name type="scientific">Reticulomyxa filosa</name>
    <dbReference type="NCBI Taxonomy" id="46433"/>
    <lineage>
        <taxon>Eukaryota</taxon>
        <taxon>Sar</taxon>
        <taxon>Rhizaria</taxon>
        <taxon>Retaria</taxon>
        <taxon>Foraminifera</taxon>
        <taxon>Monothalamids</taxon>
        <taxon>Reticulomyxidae</taxon>
        <taxon>Reticulomyxa</taxon>
    </lineage>
</organism>
<keyword evidence="1" id="KW-1133">Transmembrane helix</keyword>
<gene>
    <name evidence="2" type="ORF">RFI_37604</name>
</gene>
<dbReference type="Proteomes" id="UP000023152">
    <property type="component" value="Unassembled WGS sequence"/>
</dbReference>
<name>X6LEB9_RETFI</name>
<reference evidence="2 3" key="1">
    <citation type="journal article" date="2013" name="Curr. Biol.">
        <title>The Genome of the Foraminiferan Reticulomyxa filosa.</title>
        <authorList>
            <person name="Glockner G."/>
            <person name="Hulsmann N."/>
            <person name="Schleicher M."/>
            <person name="Noegel A.A."/>
            <person name="Eichinger L."/>
            <person name="Gallinger C."/>
            <person name="Pawlowski J."/>
            <person name="Sierra R."/>
            <person name="Euteneuer U."/>
            <person name="Pillet L."/>
            <person name="Moustafa A."/>
            <person name="Platzer M."/>
            <person name="Groth M."/>
            <person name="Szafranski K."/>
            <person name="Schliwa M."/>
        </authorList>
    </citation>
    <scope>NUCLEOTIDE SEQUENCE [LARGE SCALE GENOMIC DNA]</scope>
</reference>
<sequence length="143" mass="17201">PPRIENTIKGFVFFFYVFFLIKLLFVCQQACPHQKKLFVPSFPMTRKKKIDLELELLAPRQSMIARVKALLEVFIFFLFFLFFLFKREEGKLGEKKMGGKENIGWKMRGKKKKKKGGKFYLRKKKKIIKKKNEKRNKKKEKKC</sequence>